<evidence type="ECO:0000313" key="2">
    <source>
        <dbReference type="Proteomes" id="UP000032417"/>
    </source>
</evidence>
<sequence length="113" mass="12735">MIDQLKNLLGTRLTSVWVNDESAKEFSPYRHGVRFCEAVHLSFNHPIKLISENVTCAGARRSLGFYRNDKDLAQFISGNNAIPVEFIEGALEEIPKLSQIDSVILGMDRVTNR</sequence>
<dbReference type="STRING" id="1562970.ING2E5B_0581"/>
<proteinExistence type="predicted"/>
<organism evidence="1 2">
    <name type="scientific">Fermentimonas caenicola</name>
    <dbReference type="NCBI Taxonomy" id="1562970"/>
    <lineage>
        <taxon>Bacteria</taxon>
        <taxon>Pseudomonadati</taxon>
        <taxon>Bacteroidota</taxon>
        <taxon>Bacteroidia</taxon>
        <taxon>Bacteroidales</taxon>
        <taxon>Dysgonomonadaceae</taxon>
        <taxon>Fermentimonas</taxon>
    </lineage>
</organism>
<reference evidence="1 2" key="1">
    <citation type="submission" date="2014-08" db="EMBL/GenBank/DDBJ databases">
        <authorList>
            <person name="Wibberg D."/>
        </authorList>
    </citation>
    <scope>NUCLEOTIDE SEQUENCE [LARGE SCALE GENOMIC DNA]</scope>
    <source>
        <strain evidence="2">ING2-E5B</strain>
    </source>
</reference>
<dbReference type="EMBL" id="LN515532">
    <property type="protein sequence ID" value="CEA15348.1"/>
    <property type="molecule type" value="Genomic_DNA"/>
</dbReference>
<dbReference type="OrthoDB" id="1120232at2"/>
<evidence type="ECO:0000313" key="1">
    <source>
        <dbReference type="EMBL" id="CEA15348.1"/>
    </source>
</evidence>
<dbReference type="HOGENOM" id="CLU_2131166_0_0_10"/>
<dbReference type="KEGG" id="pbt:ING2E5B_0581"/>
<accession>A0A098BYW6</accession>
<keyword evidence="2" id="KW-1185">Reference proteome</keyword>
<gene>
    <name evidence="1" type="ORF">ING2E5B_0581</name>
</gene>
<name>A0A098BYW6_9BACT</name>
<dbReference type="Proteomes" id="UP000032417">
    <property type="component" value="Chromosome 1"/>
</dbReference>
<dbReference type="AlphaFoldDB" id="A0A098BYW6"/>
<protein>
    <submittedName>
        <fullName evidence="1">Uncharacterized protein</fullName>
    </submittedName>
</protein>